<sequence length="139" mass="15719">MNGVDRVDQLRATNPTRRKEKWLSVRLFTWMLDLCIIIIAFTLFNNVLPVGTQKVALHKLQRRIAEQVTAKQLAKTQTLRPERKSRGSAMTNAVGSIRSGHILTPNSTETSDGQLKCMLCNIRGLQRRSRYGCTGKKPL</sequence>
<keyword evidence="1" id="KW-1133">Transmembrane helix</keyword>
<comment type="caution">
    <text evidence="2">The sequence shown here is derived from an EMBL/GenBank/DDBJ whole genome shotgun (WGS) entry which is preliminary data.</text>
</comment>
<organism evidence="2 3">
    <name type="scientific">Phytophthora citrophthora</name>
    <dbReference type="NCBI Taxonomy" id="4793"/>
    <lineage>
        <taxon>Eukaryota</taxon>
        <taxon>Sar</taxon>
        <taxon>Stramenopiles</taxon>
        <taxon>Oomycota</taxon>
        <taxon>Peronosporomycetes</taxon>
        <taxon>Peronosporales</taxon>
        <taxon>Peronosporaceae</taxon>
        <taxon>Phytophthora</taxon>
    </lineage>
</organism>
<accession>A0AAD9GNP9</accession>
<dbReference type="EMBL" id="JASMQC010000010">
    <property type="protein sequence ID" value="KAK1942164.1"/>
    <property type="molecule type" value="Genomic_DNA"/>
</dbReference>
<dbReference type="Proteomes" id="UP001259832">
    <property type="component" value="Unassembled WGS sequence"/>
</dbReference>
<evidence type="ECO:0008006" key="4">
    <source>
        <dbReference type="Google" id="ProtNLM"/>
    </source>
</evidence>
<evidence type="ECO:0000313" key="2">
    <source>
        <dbReference type="EMBL" id="KAK1942164.1"/>
    </source>
</evidence>
<evidence type="ECO:0000256" key="1">
    <source>
        <dbReference type="SAM" id="Phobius"/>
    </source>
</evidence>
<dbReference type="AlphaFoldDB" id="A0AAD9GNP9"/>
<evidence type="ECO:0000313" key="3">
    <source>
        <dbReference type="Proteomes" id="UP001259832"/>
    </source>
</evidence>
<feature type="transmembrane region" description="Helical" evidence="1">
    <location>
        <begin position="27"/>
        <end position="44"/>
    </location>
</feature>
<keyword evidence="1" id="KW-0812">Transmembrane</keyword>
<keyword evidence="1" id="KW-0472">Membrane</keyword>
<protein>
    <recommendedName>
        <fullName evidence="4">PiggyBac transposable element-derived protein domain-containing protein</fullName>
    </recommendedName>
</protein>
<reference evidence="2" key="1">
    <citation type="submission" date="2023-08" db="EMBL/GenBank/DDBJ databases">
        <title>Reference Genome Resource for the Citrus Pathogen Phytophthora citrophthora.</title>
        <authorList>
            <person name="Moller H."/>
            <person name="Coetzee B."/>
            <person name="Rose L.J."/>
            <person name="Van Niekerk J.M."/>
        </authorList>
    </citation>
    <scope>NUCLEOTIDE SEQUENCE</scope>
    <source>
        <strain evidence="2">STE-U-9442</strain>
    </source>
</reference>
<proteinExistence type="predicted"/>
<gene>
    <name evidence="2" type="ORF">P3T76_006486</name>
</gene>
<name>A0AAD9GNP9_9STRA</name>
<keyword evidence="3" id="KW-1185">Reference proteome</keyword>